<comment type="catalytic activity">
    <reaction evidence="5">
        <text>(S)-2-hydroxyglutarate + A = 2-oxoglutarate + AH2</text>
        <dbReference type="Rhea" id="RHEA:21252"/>
        <dbReference type="ChEBI" id="CHEBI:13193"/>
        <dbReference type="ChEBI" id="CHEBI:16782"/>
        <dbReference type="ChEBI" id="CHEBI:16810"/>
        <dbReference type="ChEBI" id="CHEBI:17499"/>
        <dbReference type="EC" id="1.1.99.2"/>
    </reaction>
</comment>
<evidence type="ECO:0000313" key="10">
    <source>
        <dbReference type="EMBL" id="CAH0370078.1"/>
    </source>
</evidence>
<comment type="cofactor">
    <cofactor evidence="1">
        <name>FAD</name>
        <dbReference type="ChEBI" id="CHEBI:57692"/>
    </cofactor>
</comment>
<gene>
    <name evidence="10" type="ORF">PECAL_2P32280</name>
</gene>
<dbReference type="EC" id="1.1.99.2" evidence="7"/>
<proteinExistence type="inferred from homology"/>
<evidence type="ECO:0000256" key="5">
    <source>
        <dbReference type="ARBA" id="ARBA00036066"/>
    </source>
</evidence>
<evidence type="ECO:0000256" key="7">
    <source>
        <dbReference type="ARBA" id="ARBA00038878"/>
    </source>
</evidence>
<evidence type="ECO:0000256" key="4">
    <source>
        <dbReference type="ARBA" id="ARBA00023002"/>
    </source>
</evidence>
<evidence type="ECO:0000256" key="6">
    <source>
        <dbReference type="ARBA" id="ARBA00037941"/>
    </source>
</evidence>
<sequence length="361" mass="38212">MQRFDAVVIGAGCIGLALTRELAKRGAQVACLEQASRWGEGITSRNSEVIHAGLYYGDGLPRKRRACVRGRELLYAYCAERQVPHARLGKLVVAQAGNEAGLDLIARQATAAFVLDLRRLDAPEVAALEPNVRASAALLSPSTGVVDSAAFCDALRDDCVELGAVVATGHRVEGVDAAAGVLRVKVDDERIDVEARAVANCAGLFAPRIAQETGLDAPSLLARGSYFSLKGDAPFSRLVYPLPEPGGLGVHATLDLSGRCRFGPDVEWLPEGTSPDAPGLYEVDPARAEPFYAAVRTYYPALADGALAPDYAGVRPKLSRETADFQVVRRGRVLHLLGVESPGLTACLALAEEAAAEMLVV</sequence>
<keyword evidence="2" id="KW-0285">Flavoprotein</keyword>
<evidence type="ECO:0000259" key="9">
    <source>
        <dbReference type="Pfam" id="PF01266"/>
    </source>
</evidence>
<dbReference type="PANTHER" id="PTHR43104:SF4">
    <property type="entry name" value="L-2-HYDROXYGLUTARATE DEHYDROGENASE, MITOCHONDRIAL"/>
    <property type="match status" value="1"/>
</dbReference>
<reference evidence="10" key="1">
    <citation type="submission" date="2021-11" db="EMBL/GenBank/DDBJ databases">
        <authorList>
            <consortium name="Genoscope - CEA"/>
            <person name="William W."/>
        </authorList>
    </citation>
    <scope>NUCLEOTIDE SEQUENCE</scope>
</reference>
<evidence type="ECO:0000256" key="3">
    <source>
        <dbReference type="ARBA" id="ARBA00022827"/>
    </source>
</evidence>
<evidence type="ECO:0000313" key="11">
    <source>
        <dbReference type="Proteomes" id="UP000789595"/>
    </source>
</evidence>
<dbReference type="Gene3D" id="3.30.9.10">
    <property type="entry name" value="D-Amino Acid Oxidase, subunit A, domain 2"/>
    <property type="match status" value="1"/>
</dbReference>
<keyword evidence="4" id="KW-0560">Oxidoreductase</keyword>
<dbReference type="InterPro" id="IPR006076">
    <property type="entry name" value="FAD-dep_OxRdtase"/>
</dbReference>
<comment type="similarity">
    <text evidence="6">Belongs to the L2HGDH family.</text>
</comment>
<accession>A0A8J2SE77</accession>
<dbReference type="Proteomes" id="UP000789595">
    <property type="component" value="Unassembled WGS sequence"/>
</dbReference>
<dbReference type="AlphaFoldDB" id="A0A8J2SE77"/>
<evidence type="ECO:0000256" key="2">
    <source>
        <dbReference type="ARBA" id="ARBA00022630"/>
    </source>
</evidence>
<dbReference type="Pfam" id="PF01266">
    <property type="entry name" value="DAO"/>
    <property type="match status" value="1"/>
</dbReference>
<dbReference type="PANTHER" id="PTHR43104">
    <property type="entry name" value="L-2-HYDROXYGLUTARATE DEHYDROGENASE, MITOCHONDRIAL"/>
    <property type="match status" value="1"/>
</dbReference>
<keyword evidence="11" id="KW-1185">Reference proteome</keyword>
<organism evidence="10 11">
    <name type="scientific">Pelagomonas calceolata</name>
    <dbReference type="NCBI Taxonomy" id="35677"/>
    <lineage>
        <taxon>Eukaryota</taxon>
        <taxon>Sar</taxon>
        <taxon>Stramenopiles</taxon>
        <taxon>Ochrophyta</taxon>
        <taxon>Pelagophyceae</taxon>
        <taxon>Pelagomonadales</taxon>
        <taxon>Pelagomonadaceae</taxon>
        <taxon>Pelagomonas</taxon>
    </lineage>
</organism>
<evidence type="ECO:0000256" key="8">
    <source>
        <dbReference type="ARBA" id="ARBA00041137"/>
    </source>
</evidence>
<evidence type="ECO:0000256" key="1">
    <source>
        <dbReference type="ARBA" id="ARBA00001974"/>
    </source>
</evidence>
<dbReference type="OrthoDB" id="498204at2759"/>
<dbReference type="GO" id="GO:0047545">
    <property type="term" value="F:(S)-2-hydroxyglutarate dehydrogenase activity"/>
    <property type="evidence" value="ECO:0007669"/>
    <property type="project" value="UniProtKB-EC"/>
</dbReference>
<feature type="domain" description="FAD dependent oxidoreductase" evidence="9">
    <location>
        <begin position="5"/>
        <end position="356"/>
    </location>
</feature>
<dbReference type="EMBL" id="CAKKNE010000002">
    <property type="protein sequence ID" value="CAH0370078.1"/>
    <property type="molecule type" value="Genomic_DNA"/>
</dbReference>
<keyword evidence="3" id="KW-0274">FAD</keyword>
<protein>
    <recommendedName>
        <fullName evidence="8">L-2-hydroxyglutarate dehydrogenase, mitochondrial</fullName>
        <ecNumber evidence="7">1.1.99.2</ecNumber>
    </recommendedName>
</protein>
<dbReference type="InterPro" id="IPR036188">
    <property type="entry name" value="FAD/NAD-bd_sf"/>
</dbReference>
<comment type="caution">
    <text evidence="10">The sequence shown here is derived from an EMBL/GenBank/DDBJ whole genome shotgun (WGS) entry which is preliminary data.</text>
</comment>
<name>A0A8J2SE77_9STRA</name>
<dbReference type="SUPFAM" id="SSF51905">
    <property type="entry name" value="FAD/NAD(P)-binding domain"/>
    <property type="match status" value="1"/>
</dbReference>
<dbReference type="Gene3D" id="3.50.50.60">
    <property type="entry name" value="FAD/NAD(P)-binding domain"/>
    <property type="match status" value="1"/>
</dbReference>